<keyword evidence="2" id="KW-1185">Reference proteome</keyword>
<protein>
    <submittedName>
        <fullName evidence="1">Uncharacterized protein</fullName>
    </submittedName>
</protein>
<reference evidence="2" key="1">
    <citation type="journal article" date="2019" name="Int. J. Syst. Evol. Microbiol.">
        <title>The Global Catalogue of Microorganisms (GCM) 10K type strain sequencing project: providing services to taxonomists for standard genome sequencing and annotation.</title>
        <authorList>
            <consortium name="The Broad Institute Genomics Platform"/>
            <consortium name="The Broad Institute Genome Sequencing Center for Infectious Disease"/>
            <person name="Wu L."/>
            <person name="Ma J."/>
        </authorList>
    </citation>
    <scope>NUCLEOTIDE SEQUENCE [LARGE SCALE GENOMIC DNA]</scope>
    <source>
        <strain evidence="2">JCM 6833</strain>
    </source>
</reference>
<comment type="caution">
    <text evidence="1">The sequence shown here is derived from an EMBL/GenBank/DDBJ whole genome shotgun (WGS) entry which is preliminary data.</text>
</comment>
<accession>A0ABP6BM97</accession>
<dbReference type="RefSeq" id="WP_344537633.1">
    <property type="nucleotide sequence ID" value="NZ_BAAATD010000001.1"/>
</dbReference>
<proteinExistence type="predicted"/>
<organism evidence="1 2">
    <name type="scientific">Actinomadura fulvescens</name>
    <dbReference type="NCBI Taxonomy" id="46160"/>
    <lineage>
        <taxon>Bacteria</taxon>
        <taxon>Bacillati</taxon>
        <taxon>Actinomycetota</taxon>
        <taxon>Actinomycetes</taxon>
        <taxon>Streptosporangiales</taxon>
        <taxon>Thermomonosporaceae</taxon>
        <taxon>Actinomadura</taxon>
    </lineage>
</organism>
<dbReference type="Proteomes" id="UP001501509">
    <property type="component" value="Unassembled WGS sequence"/>
</dbReference>
<dbReference type="EMBL" id="BAAATD010000001">
    <property type="protein sequence ID" value="GAA2577327.1"/>
    <property type="molecule type" value="Genomic_DNA"/>
</dbReference>
<sequence length="183" mass="19675">MRGAWYAAASAAVLTIALTAVVVNGYGIRPSGVVGGAMPTASARTEQITLFLFKKGRLVAVKRPGMPDRPYLAVSQLGVPLTEDERAEGLSTRVPRMNLWAQEPINELPPGTAGSPGGGGIAMLFMDIIPGREVRLPREALAQIACTAEAIPGQRGIPRLGSAPETQKLRWRELRCDDYRDLR</sequence>
<evidence type="ECO:0000313" key="2">
    <source>
        <dbReference type="Proteomes" id="UP001501509"/>
    </source>
</evidence>
<name>A0ABP6BM97_9ACTN</name>
<evidence type="ECO:0000313" key="1">
    <source>
        <dbReference type="EMBL" id="GAA2577327.1"/>
    </source>
</evidence>
<gene>
    <name evidence="1" type="ORF">GCM10010411_07320</name>
</gene>